<evidence type="ECO:0000313" key="6">
    <source>
        <dbReference type="EMBL" id="GAA4150751.1"/>
    </source>
</evidence>
<dbReference type="InterPro" id="IPR000887">
    <property type="entry name" value="Aldlse_KDPG_KHG"/>
</dbReference>
<keyword evidence="5" id="KW-0119">Carbohydrate metabolism</keyword>
<dbReference type="SUPFAM" id="SSF51569">
    <property type="entry name" value="Aldolase"/>
    <property type="match status" value="1"/>
</dbReference>
<proteinExistence type="inferred from homology"/>
<evidence type="ECO:0000256" key="2">
    <source>
        <dbReference type="ARBA" id="ARBA00006906"/>
    </source>
</evidence>
<comment type="pathway">
    <text evidence="1">Carbohydrate acid metabolism.</text>
</comment>
<accession>A0ABP7Z9E0</accession>
<organism evidence="6 7">
    <name type="scientific">Actinomadura keratinilytica</name>
    <dbReference type="NCBI Taxonomy" id="547461"/>
    <lineage>
        <taxon>Bacteria</taxon>
        <taxon>Bacillati</taxon>
        <taxon>Actinomycetota</taxon>
        <taxon>Actinomycetes</taxon>
        <taxon>Streptosporangiales</taxon>
        <taxon>Thermomonosporaceae</taxon>
        <taxon>Actinomadura</taxon>
    </lineage>
</organism>
<dbReference type="InterPro" id="IPR013785">
    <property type="entry name" value="Aldolase_TIM"/>
</dbReference>
<dbReference type="Pfam" id="PF01081">
    <property type="entry name" value="Aldolase"/>
    <property type="match status" value="1"/>
</dbReference>
<evidence type="ECO:0000256" key="5">
    <source>
        <dbReference type="ARBA" id="ARBA00023277"/>
    </source>
</evidence>
<reference evidence="7" key="1">
    <citation type="journal article" date="2019" name="Int. J. Syst. Evol. Microbiol.">
        <title>The Global Catalogue of Microorganisms (GCM) 10K type strain sequencing project: providing services to taxonomists for standard genome sequencing and annotation.</title>
        <authorList>
            <consortium name="The Broad Institute Genomics Platform"/>
            <consortium name="The Broad Institute Genome Sequencing Center for Infectious Disease"/>
            <person name="Wu L."/>
            <person name="Ma J."/>
        </authorList>
    </citation>
    <scope>NUCLEOTIDE SEQUENCE [LARGE SCALE GENOMIC DNA]</scope>
    <source>
        <strain evidence="7">JCM 17316</strain>
    </source>
</reference>
<evidence type="ECO:0000256" key="1">
    <source>
        <dbReference type="ARBA" id="ARBA00004761"/>
    </source>
</evidence>
<dbReference type="PANTHER" id="PTHR30246:SF1">
    <property type="entry name" value="2-DEHYDRO-3-DEOXY-6-PHOSPHOGALACTONATE ALDOLASE-RELATED"/>
    <property type="match status" value="1"/>
</dbReference>
<sequence length="209" mass="20784">MSIDDLRATGVLAVLRAPTPDSALRCVSALVEGGITGIEITFSTPDAAAVIDQARRAHPEALVGAGTVRTAEQARAAADAGARFLVSPGTDDDLARAMLDTGLTTLLGALTPSELMRAAALGAHAVKIFPAALGGPGYLRALRGPFPDVPLVPTGGVAAGNVADWLAAGALAVGAGGELAPSSAIASGDLAEITTRARAFAAALREARS</sequence>
<dbReference type="Proteomes" id="UP001500266">
    <property type="component" value="Unassembled WGS sequence"/>
</dbReference>
<comment type="similarity">
    <text evidence="2">Belongs to the KHG/KDPG aldolase family.</text>
</comment>
<dbReference type="Gene3D" id="3.20.20.70">
    <property type="entry name" value="Aldolase class I"/>
    <property type="match status" value="1"/>
</dbReference>
<dbReference type="NCBIfam" id="TIGR01182">
    <property type="entry name" value="eda"/>
    <property type="match status" value="1"/>
</dbReference>
<keyword evidence="4" id="KW-0456">Lyase</keyword>
<dbReference type="CDD" id="cd00452">
    <property type="entry name" value="KDPG_aldolase"/>
    <property type="match status" value="1"/>
</dbReference>
<dbReference type="EMBL" id="BAABDO010000088">
    <property type="protein sequence ID" value="GAA4150751.1"/>
    <property type="molecule type" value="Genomic_DNA"/>
</dbReference>
<comment type="subunit">
    <text evidence="3">Homotrimer.</text>
</comment>
<evidence type="ECO:0000256" key="3">
    <source>
        <dbReference type="ARBA" id="ARBA00011233"/>
    </source>
</evidence>
<dbReference type="RefSeq" id="WP_345023757.1">
    <property type="nucleotide sequence ID" value="NZ_BAABDO010000088.1"/>
</dbReference>
<keyword evidence="7" id="KW-1185">Reference proteome</keyword>
<comment type="caution">
    <text evidence="6">The sequence shown here is derived from an EMBL/GenBank/DDBJ whole genome shotgun (WGS) entry which is preliminary data.</text>
</comment>
<evidence type="ECO:0000313" key="7">
    <source>
        <dbReference type="Proteomes" id="UP001500266"/>
    </source>
</evidence>
<evidence type="ECO:0000256" key="4">
    <source>
        <dbReference type="ARBA" id="ARBA00023239"/>
    </source>
</evidence>
<dbReference type="PANTHER" id="PTHR30246">
    <property type="entry name" value="2-KETO-3-DEOXY-6-PHOSPHOGLUCONATE ALDOLASE"/>
    <property type="match status" value="1"/>
</dbReference>
<name>A0ABP7Z9E0_9ACTN</name>
<protein>
    <submittedName>
        <fullName evidence="6">Bifunctional 4-hydroxy-2-oxoglutarate aldolase/2-dehydro-3-deoxy-phosphogluconate aldolase</fullName>
    </submittedName>
</protein>
<gene>
    <name evidence="6" type="ORF">GCM10022416_47390</name>
</gene>